<feature type="transmembrane region" description="Helical" evidence="1">
    <location>
        <begin position="426"/>
        <end position="441"/>
    </location>
</feature>
<dbReference type="EMBL" id="MZGU01000002">
    <property type="protein sequence ID" value="PWB86974.1"/>
    <property type="molecule type" value="Genomic_DNA"/>
</dbReference>
<organism evidence="2 3">
    <name type="scientific">Methanobrevibacter woesei</name>
    <dbReference type="NCBI Taxonomy" id="190976"/>
    <lineage>
        <taxon>Archaea</taxon>
        <taxon>Methanobacteriati</taxon>
        <taxon>Methanobacteriota</taxon>
        <taxon>Methanomada group</taxon>
        <taxon>Methanobacteria</taxon>
        <taxon>Methanobacteriales</taxon>
        <taxon>Methanobacteriaceae</taxon>
        <taxon>Methanobrevibacter</taxon>
    </lineage>
</organism>
<feature type="transmembrane region" description="Helical" evidence="1">
    <location>
        <begin position="101"/>
        <end position="118"/>
    </location>
</feature>
<keyword evidence="1" id="KW-0812">Transmembrane</keyword>
<evidence type="ECO:0000313" key="3">
    <source>
        <dbReference type="Proteomes" id="UP000245577"/>
    </source>
</evidence>
<dbReference type="AlphaFoldDB" id="A0A2U1S949"/>
<feature type="transmembrane region" description="Helical" evidence="1">
    <location>
        <begin position="30"/>
        <end position="49"/>
    </location>
</feature>
<feature type="transmembrane region" description="Helical" evidence="1">
    <location>
        <begin position="396"/>
        <end position="419"/>
    </location>
</feature>
<comment type="caution">
    <text evidence="2">The sequence shown here is derived from an EMBL/GenBank/DDBJ whole genome shotgun (WGS) entry which is preliminary data.</text>
</comment>
<feature type="transmembrane region" description="Helical" evidence="1">
    <location>
        <begin position="149"/>
        <end position="169"/>
    </location>
</feature>
<feature type="transmembrane region" description="Helical" evidence="1">
    <location>
        <begin position="125"/>
        <end position="143"/>
    </location>
</feature>
<feature type="transmembrane region" description="Helical" evidence="1">
    <location>
        <begin position="472"/>
        <end position="491"/>
    </location>
</feature>
<feature type="transmembrane region" description="Helical" evidence="1">
    <location>
        <begin position="79"/>
        <end position="95"/>
    </location>
</feature>
<feature type="transmembrane region" description="Helical" evidence="1">
    <location>
        <begin position="447"/>
        <end position="465"/>
    </location>
</feature>
<dbReference type="Proteomes" id="UP000245577">
    <property type="component" value="Unassembled WGS sequence"/>
</dbReference>
<keyword evidence="3" id="KW-1185">Reference proteome</keyword>
<gene>
    <name evidence="2" type="ORF">MBBWO_00880</name>
</gene>
<name>A0A2U1S949_9EURY</name>
<sequence>MTESDLEKINIVKRIINVFHRKPSPQWENILIVGCGMILTLAIAIFLGLTNYLDLIIIVTTIVEMFVVQKIPLKRMARFLLILSLSTGATFLTATLSVGNLAVAVFFFIIWFLIFVILQLSESPLAKIGLSNIFTFFFAATQIETMNLIVFPVMGFLIVIVASIPMFISEIGRRDPHKRRLLAELFDEDITFHEFLENREKILKSDDSARVKSLIAIAMSFFIAGNNIKSLSHFLNPESFERYKPFENEINRLLNKVKNAILGAYDYDFELNLGYITEFQKDLEFKLNSIDDLSPKLELFNLSIRKYKTMFEDLNLVLADKKVLEEIEIHPPYNFRLNLKNNLSFSNNKLRYSIRFAVASFLGFTADILLHSQPLYPTTLFTGFTLSPNQINTKKLVYLKAVSTAIGAVLSILIINILFNYKIEDLAFIIAAISFLLFFVFEEDKHIAMIFFMLGISLSMPLHLVPHTAVEHLVATLIGVIIVLVVNYFVFPNDNDNLCNLILKKIKITEDFINDTLVLKKDTYKSTKKIIINNSDISKIIDEINANYYNVDKDIIIFSELNDTLGEIRDIIIGIDTYIDKNSIDYNFSKINRLTKEFFMFMSYAISEEKYILNEDYNFKELESEINKIGNEISVLKPSFESILNSLQYINNLIIKGESKQLFDIYNEDLV</sequence>
<evidence type="ECO:0000256" key="1">
    <source>
        <dbReference type="SAM" id="Phobius"/>
    </source>
</evidence>
<dbReference type="RefSeq" id="WP_116668924.1">
    <property type="nucleotide sequence ID" value="NZ_MZGU01000002.1"/>
</dbReference>
<keyword evidence="1" id="KW-0472">Membrane</keyword>
<evidence type="ECO:0000313" key="2">
    <source>
        <dbReference type="EMBL" id="PWB86974.1"/>
    </source>
</evidence>
<protein>
    <recommendedName>
        <fullName evidence="4">FUSC family protein</fullName>
    </recommendedName>
</protein>
<accession>A0A2U1S949</accession>
<proteinExistence type="predicted"/>
<reference evidence="2 3" key="1">
    <citation type="submission" date="2017-03" db="EMBL/GenBank/DDBJ databases">
        <title>Genome sequence of Methanobrevibacter wosei.</title>
        <authorList>
            <person name="Poehlein A."/>
            <person name="Seedorf H."/>
            <person name="Daniel R."/>
        </authorList>
    </citation>
    <scope>NUCLEOTIDE SEQUENCE [LARGE SCALE GENOMIC DNA]</scope>
    <source>
        <strain evidence="2 3">DSM 11979</strain>
    </source>
</reference>
<keyword evidence="1" id="KW-1133">Transmembrane helix</keyword>
<evidence type="ECO:0008006" key="4">
    <source>
        <dbReference type="Google" id="ProtNLM"/>
    </source>
</evidence>